<dbReference type="PANTHER" id="PTHR48125:SF10">
    <property type="entry name" value="OS12G0136300 PROTEIN"/>
    <property type="match status" value="1"/>
</dbReference>
<comment type="caution">
    <text evidence="3">The sequence shown here is derived from an EMBL/GenBank/DDBJ whole genome shotgun (WGS) entry which is preliminary data.</text>
</comment>
<sequence>MRFALRTAVATALLAGAALTPVATATAALAAEGARPAPAGAAQPAPAQPAPADAVAPAAGARPGAPEGKPGTPEGKPGTPADEPGTGAGSGTGAEPAAGGTQTDTATGTGEREPVKTVPLVEGMSAQVFRVDGRPEADVLKAGRTLFTLKAGEKRTYNRVEVLLKADGRVIPRQVDEDMGRLIRTGTLENGTYVKIYRVTGNHHRADAFIDGASIGVLDADGRSVAGQHDVQYFVLEADGSTYNWLGRENVVTAAKPGVYKLPNGLLIQIVRTVSGRYGISACDDDGCPKGAVFVDDTGRSVLREGSAVVVLDRDGTFSHYLTGAATQDAAVYVGAEVPGADRGGDKAGNKGGGEPGGGTAAPAATTAPAVSAQGSTSQTTVVPRGGVAAGAETSGEDGDPTPLVASGAGAAALSAAALGFVAMRRRRAADHG</sequence>
<name>A0A918HXA9_9ACTN</name>
<feature type="compositionally biased region" description="Low complexity" evidence="1">
    <location>
        <begin position="361"/>
        <end position="370"/>
    </location>
</feature>
<accession>A0A918HXA9</accession>
<evidence type="ECO:0000256" key="1">
    <source>
        <dbReference type="SAM" id="MobiDB-lite"/>
    </source>
</evidence>
<dbReference type="Proteomes" id="UP000636661">
    <property type="component" value="Unassembled WGS sequence"/>
</dbReference>
<protein>
    <recommendedName>
        <fullName evidence="5">LPXTG cell wall anchor domain-containing protein</fullName>
    </recommendedName>
</protein>
<feature type="region of interest" description="Disordered" evidence="1">
    <location>
        <begin position="339"/>
        <end position="404"/>
    </location>
</feature>
<feature type="compositionally biased region" description="Low complexity" evidence="1">
    <location>
        <begin position="97"/>
        <end position="109"/>
    </location>
</feature>
<keyword evidence="2" id="KW-0732">Signal</keyword>
<reference evidence="3" key="1">
    <citation type="journal article" date="2014" name="Int. J. Syst. Evol. Microbiol.">
        <title>Complete genome sequence of Corynebacterium casei LMG S-19264T (=DSM 44701T), isolated from a smear-ripened cheese.</title>
        <authorList>
            <consortium name="US DOE Joint Genome Institute (JGI-PGF)"/>
            <person name="Walter F."/>
            <person name="Albersmeier A."/>
            <person name="Kalinowski J."/>
            <person name="Ruckert C."/>
        </authorList>
    </citation>
    <scope>NUCLEOTIDE SEQUENCE</scope>
    <source>
        <strain evidence="3">JCM 4391</strain>
    </source>
</reference>
<evidence type="ECO:0000256" key="2">
    <source>
        <dbReference type="SAM" id="SignalP"/>
    </source>
</evidence>
<organism evidence="3 4">
    <name type="scientific">Streptomyces lavendofoliae</name>
    <dbReference type="NCBI Taxonomy" id="67314"/>
    <lineage>
        <taxon>Bacteria</taxon>
        <taxon>Bacillati</taxon>
        <taxon>Actinomycetota</taxon>
        <taxon>Actinomycetes</taxon>
        <taxon>Kitasatosporales</taxon>
        <taxon>Streptomycetaceae</taxon>
        <taxon>Streptomyces</taxon>
    </lineage>
</organism>
<gene>
    <name evidence="3" type="ORF">GCM10010274_24560</name>
</gene>
<dbReference type="AlphaFoldDB" id="A0A918HXA9"/>
<feature type="chain" id="PRO_5037963911" description="LPXTG cell wall anchor domain-containing protein" evidence="2">
    <location>
        <begin position="31"/>
        <end position="433"/>
    </location>
</feature>
<dbReference type="PANTHER" id="PTHR48125">
    <property type="entry name" value="LP07818P1"/>
    <property type="match status" value="1"/>
</dbReference>
<feature type="signal peptide" evidence="2">
    <location>
        <begin position="1"/>
        <end position="30"/>
    </location>
</feature>
<reference evidence="3" key="2">
    <citation type="submission" date="2020-09" db="EMBL/GenBank/DDBJ databases">
        <authorList>
            <person name="Sun Q."/>
            <person name="Ohkuma M."/>
        </authorList>
    </citation>
    <scope>NUCLEOTIDE SEQUENCE</scope>
    <source>
        <strain evidence="3">JCM 4391</strain>
    </source>
</reference>
<feature type="compositionally biased region" description="Gly residues" evidence="1">
    <location>
        <begin position="350"/>
        <end position="360"/>
    </location>
</feature>
<proteinExistence type="predicted"/>
<feature type="compositionally biased region" description="Polar residues" evidence="1">
    <location>
        <begin position="373"/>
        <end position="382"/>
    </location>
</feature>
<keyword evidence="4" id="KW-1185">Reference proteome</keyword>
<feature type="compositionally biased region" description="Low complexity" evidence="1">
    <location>
        <begin position="36"/>
        <end position="81"/>
    </location>
</feature>
<dbReference type="EMBL" id="BMTP01000005">
    <property type="protein sequence ID" value="GGU36277.1"/>
    <property type="molecule type" value="Genomic_DNA"/>
</dbReference>
<evidence type="ECO:0000313" key="3">
    <source>
        <dbReference type="EMBL" id="GGU36277.1"/>
    </source>
</evidence>
<evidence type="ECO:0000313" key="4">
    <source>
        <dbReference type="Proteomes" id="UP000636661"/>
    </source>
</evidence>
<evidence type="ECO:0008006" key="5">
    <source>
        <dbReference type="Google" id="ProtNLM"/>
    </source>
</evidence>
<feature type="region of interest" description="Disordered" evidence="1">
    <location>
        <begin position="36"/>
        <end position="117"/>
    </location>
</feature>